<accession>A0ABQ9GWX6</accession>
<sequence length="88" mass="10293">MLGKIVALTNRYAHKNLRINEPGTSKQKPWMTMLFTCQNKLSVKEYWCTDPLIHTPILGNTISRDKYLLLLRYLHFCSNELQPTGDRL</sequence>
<dbReference type="EMBL" id="JARBHB010000008">
    <property type="protein sequence ID" value="KAJ8876509.1"/>
    <property type="molecule type" value="Genomic_DNA"/>
</dbReference>
<protein>
    <recommendedName>
        <fullName evidence="1">PiggyBac transposable element-derived protein domain-containing protein</fullName>
    </recommendedName>
</protein>
<evidence type="ECO:0000313" key="3">
    <source>
        <dbReference type="Proteomes" id="UP001159363"/>
    </source>
</evidence>
<name>A0ABQ9GWX6_9NEOP</name>
<keyword evidence="3" id="KW-1185">Reference proteome</keyword>
<dbReference type="Pfam" id="PF13843">
    <property type="entry name" value="DDE_Tnp_1_7"/>
    <property type="match status" value="1"/>
</dbReference>
<evidence type="ECO:0000313" key="2">
    <source>
        <dbReference type="EMBL" id="KAJ8876509.1"/>
    </source>
</evidence>
<dbReference type="InterPro" id="IPR029526">
    <property type="entry name" value="PGBD"/>
</dbReference>
<reference evidence="2 3" key="1">
    <citation type="submission" date="2023-02" db="EMBL/GenBank/DDBJ databases">
        <title>LHISI_Scaffold_Assembly.</title>
        <authorList>
            <person name="Stuart O.P."/>
            <person name="Cleave R."/>
            <person name="Magrath M.J.L."/>
            <person name="Mikheyev A.S."/>
        </authorList>
    </citation>
    <scope>NUCLEOTIDE SEQUENCE [LARGE SCALE GENOMIC DNA]</scope>
    <source>
        <strain evidence="2">Daus_M_001</strain>
        <tissue evidence="2">Leg muscle</tissue>
    </source>
</reference>
<organism evidence="2 3">
    <name type="scientific">Dryococelus australis</name>
    <dbReference type="NCBI Taxonomy" id="614101"/>
    <lineage>
        <taxon>Eukaryota</taxon>
        <taxon>Metazoa</taxon>
        <taxon>Ecdysozoa</taxon>
        <taxon>Arthropoda</taxon>
        <taxon>Hexapoda</taxon>
        <taxon>Insecta</taxon>
        <taxon>Pterygota</taxon>
        <taxon>Neoptera</taxon>
        <taxon>Polyneoptera</taxon>
        <taxon>Phasmatodea</taxon>
        <taxon>Verophasmatodea</taxon>
        <taxon>Anareolatae</taxon>
        <taxon>Phasmatidae</taxon>
        <taxon>Eurycanthinae</taxon>
        <taxon>Dryococelus</taxon>
    </lineage>
</organism>
<proteinExistence type="predicted"/>
<dbReference type="Proteomes" id="UP001159363">
    <property type="component" value="Chromosome 7"/>
</dbReference>
<feature type="domain" description="PiggyBac transposable element-derived protein" evidence="1">
    <location>
        <begin position="2"/>
        <end position="84"/>
    </location>
</feature>
<evidence type="ECO:0000259" key="1">
    <source>
        <dbReference type="Pfam" id="PF13843"/>
    </source>
</evidence>
<comment type="caution">
    <text evidence="2">The sequence shown here is derived from an EMBL/GenBank/DDBJ whole genome shotgun (WGS) entry which is preliminary data.</text>
</comment>
<gene>
    <name evidence="2" type="ORF">PR048_020954</name>
</gene>